<protein>
    <recommendedName>
        <fullName evidence="10">rRNA methyltransferase 2, mitochondrial</fullName>
    </recommendedName>
</protein>
<reference evidence="13 14" key="1">
    <citation type="submission" date="2019-06" db="EMBL/GenBank/DDBJ databases">
        <title>A chromosomal-level reference genome of Carpinus fangiana (Coryloideae, Betulaceae).</title>
        <authorList>
            <person name="Yang X."/>
            <person name="Wang Z."/>
            <person name="Zhang L."/>
            <person name="Hao G."/>
            <person name="Liu J."/>
            <person name="Yang Y."/>
        </authorList>
    </citation>
    <scope>NUCLEOTIDE SEQUENCE [LARGE SCALE GENOMIC DNA]</scope>
    <source>
        <strain evidence="13">Cfa_2016G</strain>
        <tissue evidence="13">Leaf</tissue>
    </source>
</reference>
<dbReference type="InterPro" id="IPR001353">
    <property type="entry name" value="Proteasome_sua/b"/>
</dbReference>
<dbReference type="GO" id="GO:0005839">
    <property type="term" value="C:proteasome core complex"/>
    <property type="evidence" value="ECO:0007669"/>
    <property type="project" value="InterPro"/>
</dbReference>
<dbReference type="EMBL" id="VIBQ01000013">
    <property type="protein sequence ID" value="KAB8345999.1"/>
    <property type="molecule type" value="Genomic_DNA"/>
</dbReference>
<comment type="subunit">
    <text evidence="3">Component of the 20S core complex of the 26S proteasome. The 26S proteasome is composed of a core protease (CP), known as the 20S proteasome, capped at one or both ends by the 19S regulatory particle (RP/PA700). The 20S proteasome core is composed of 28 subunits that are arranged in four stacked rings, resulting in a barrel-shaped structure. The two end rings are each formed by seven alpha subunits, and the two central rings are each formed by seven beta subunits. The catalytic chamber with the active sites is on the inside of the barrel.</text>
</comment>
<dbReference type="PROSITE" id="PS51476">
    <property type="entry name" value="PROTEASOME_BETA_2"/>
    <property type="match status" value="1"/>
</dbReference>
<evidence type="ECO:0000256" key="8">
    <source>
        <dbReference type="ARBA" id="ARBA00022691"/>
    </source>
</evidence>
<dbReference type="Gene3D" id="3.40.50.150">
    <property type="entry name" value="Vaccinia Virus protein VP39"/>
    <property type="match status" value="1"/>
</dbReference>
<dbReference type="GO" id="GO:0008650">
    <property type="term" value="F:rRNA (uridine-2'-O-)-methyltransferase activity"/>
    <property type="evidence" value="ECO:0007669"/>
    <property type="project" value="TreeGrafter"/>
</dbReference>
<feature type="compositionally biased region" description="Acidic residues" evidence="11">
    <location>
        <begin position="195"/>
        <end position="210"/>
    </location>
</feature>
<keyword evidence="9" id="KW-0647">Proteasome</keyword>
<accession>A0A5N6KU24</accession>
<dbReference type="GO" id="GO:0051603">
    <property type="term" value="P:proteolysis involved in protein catabolic process"/>
    <property type="evidence" value="ECO:0007669"/>
    <property type="project" value="InterPro"/>
</dbReference>
<dbReference type="InterPro" id="IPR029063">
    <property type="entry name" value="SAM-dependent_MTases_sf"/>
</dbReference>
<evidence type="ECO:0000256" key="7">
    <source>
        <dbReference type="ARBA" id="ARBA00022679"/>
    </source>
</evidence>
<dbReference type="InterPro" id="IPR016050">
    <property type="entry name" value="Proteasome_bsu_CS"/>
</dbReference>
<dbReference type="InterPro" id="IPR050082">
    <property type="entry name" value="RNA_methyltr_RlmE"/>
</dbReference>
<proteinExistence type="inferred from homology"/>
<evidence type="ECO:0000256" key="2">
    <source>
        <dbReference type="ARBA" id="ARBA00009258"/>
    </source>
</evidence>
<evidence type="ECO:0000313" key="14">
    <source>
        <dbReference type="Proteomes" id="UP000327013"/>
    </source>
</evidence>
<dbReference type="AlphaFoldDB" id="A0A5N6KU24"/>
<evidence type="ECO:0000256" key="10">
    <source>
        <dbReference type="ARBA" id="ARBA00041184"/>
    </source>
</evidence>
<evidence type="ECO:0000256" key="3">
    <source>
        <dbReference type="ARBA" id="ARBA00011517"/>
    </source>
</evidence>
<evidence type="ECO:0000313" key="13">
    <source>
        <dbReference type="EMBL" id="KAB8345999.1"/>
    </source>
</evidence>
<feature type="region of interest" description="Disordered" evidence="11">
    <location>
        <begin position="39"/>
        <end position="63"/>
    </location>
</feature>
<comment type="caution">
    <text evidence="13">The sequence shown here is derived from an EMBL/GenBank/DDBJ whole genome shotgun (WGS) entry which is preliminary data.</text>
</comment>
<dbReference type="PANTHER" id="PTHR10920:SF18">
    <property type="entry name" value="RRNA METHYLTRANSFERASE 2, MITOCHONDRIAL"/>
    <property type="match status" value="1"/>
</dbReference>
<comment type="subcellular location">
    <subcellularLocation>
        <location evidence="1">Nucleus</location>
    </subcellularLocation>
</comment>
<dbReference type="Gene3D" id="3.60.20.10">
    <property type="entry name" value="Glutamine Phosphoribosylpyrophosphate, subunit 1, domain 1"/>
    <property type="match status" value="1"/>
</dbReference>
<name>A0A5N6KU24_9ROSI</name>
<dbReference type="Proteomes" id="UP000327013">
    <property type="component" value="Unassembled WGS sequence"/>
</dbReference>
<feature type="domain" description="Ribosomal RNA methyltransferase FtsJ" evidence="12">
    <location>
        <begin position="76"/>
        <end position="325"/>
    </location>
</feature>
<evidence type="ECO:0000256" key="5">
    <source>
        <dbReference type="ARBA" id="ARBA00022552"/>
    </source>
</evidence>
<dbReference type="InterPro" id="IPR029055">
    <property type="entry name" value="Ntn_hydrolases_N"/>
</dbReference>
<feature type="compositionally biased region" description="Polar residues" evidence="11">
    <location>
        <begin position="322"/>
        <end position="338"/>
    </location>
</feature>
<dbReference type="SUPFAM" id="SSF53335">
    <property type="entry name" value="S-adenosyl-L-methionine-dependent methyltransferases"/>
    <property type="match status" value="1"/>
</dbReference>
<evidence type="ECO:0000256" key="1">
    <source>
        <dbReference type="ARBA" id="ARBA00004123"/>
    </source>
</evidence>
<keyword evidence="6" id="KW-0489">Methyltransferase</keyword>
<dbReference type="OrthoDB" id="20105at2759"/>
<dbReference type="GO" id="GO:0005634">
    <property type="term" value="C:nucleus"/>
    <property type="evidence" value="ECO:0007669"/>
    <property type="project" value="UniProtKB-SubCell"/>
</dbReference>
<dbReference type="GO" id="GO:0005739">
    <property type="term" value="C:mitochondrion"/>
    <property type="evidence" value="ECO:0007669"/>
    <property type="project" value="TreeGrafter"/>
</dbReference>
<evidence type="ECO:0000256" key="6">
    <source>
        <dbReference type="ARBA" id="ARBA00022603"/>
    </source>
</evidence>
<dbReference type="HAMAP" id="MF_01547">
    <property type="entry name" value="RNA_methyltr_E"/>
    <property type="match status" value="1"/>
</dbReference>
<gene>
    <name evidence="13" type="ORF">FH972_023050</name>
</gene>
<dbReference type="PANTHER" id="PTHR10920">
    <property type="entry name" value="RIBOSOMAL RNA METHYLTRANSFERASE"/>
    <property type="match status" value="1"/>
</dbReference>
<comment type="similarity">
    <text evidence="2">Belongs to the class I-like SAM-binding methyltransferase superfamily. RNA methyltransferase RlmE family.</text>
</comment>
<evidence type="ECO:0000256" key="9">
    <source>
        <dbReference type="ARBA" id="ARBA00022942"/>
    </source>
</evidence>
<keyword evidence="5" id="KW-0698">rRNA processing</keyword>
<keyword evidence="4" id="KW-0963">Cytoplasm</keyword>
<feature type="compositionally biased region" description="Low complexity" evidence="11">
    <location>
        <begin position="39"/>
        <end position="56"/>
    </location>
</feature>
<dbReference type="InterPro" id="IPR015507">
    <property type="entry name" value="rRNA-MeTfrase_E"/>
</dbReference>
<keyword evidence="8" id="KW-0949">S-adenosyl-L-methionine</keyword>
<evidence type="ECO:0000256" key="11">
    <source>
        <dbReference type="SAM" id="MobiDB-lite"/>
    </source>
</evidence>
<dbReference type="SUPFAM" id="SSF56235">
    <property type="entry name" value="N-terminal nucleophile aminohydrolases (Ntn hydrolases)"/>
    <property type="match status" value="1"/>
</dbReference>
<dbReference type="PROSITE" id="PS00854">
    <property type="entry name" value="PROTEASOME_BETA_1"/>
    <property type="match status" value="1"/>
</dbReference>
<feature type="region of interest" description="Disordered" evidence="11">
    <location>
        <begin position="322"/>
        <end position="342"/>
    </location>
</feature>
<keyword evidence="7" id="KW-0808">Transferase</keyword>
<evidence type="ECO:0000256" key="4">
    <source>
        <dbReference type="ARBA" id="ARBA00022490"/>
    </source>
</evidence>
<dbReference type="InterPro" id="IPR023333">
    <property type="entry name" value="Proteasome_suB-type"/>
</dbReference>
<dbReference type="InterPro" id="IPR002877">
    <property type="entry name" value="RNA_MeTrfase_FtsJ_dom"/>
</dbReference>
<feature type="region of interest" description="Disordered" evidence="11">
    <location>
        <begin position="193"/>
        <end position="227"/>
    </location>
</feature>
<evidence type="ECO:0000259" key="12">
    <source>
        <dbReference type="Pfam" id="PF01728"/>
    </source>
</evidence>
<dbReference type="Pfam" id="PF00227">
    <property type="entry name" value="Proteasome"/>
    <property type="match status" value="1"/>
</dbReference>
<dbReference type="Pfam" id="PF01728">
    <property type="entry name" value="FtsJ"/>
    <property type="match status" value="1"/>
</dbReference>
<organism evidence="13 14">
    <name type="scientific">Carpinus fangiana</name>
    <dbReference type="NCBI Taxonomy" id="176857"/>
    <lineage>
        <taxon>Eukaryota</taxon>
        <taxon>Viridiplantae</taxon>
        <taxon>Streptophyta</taxon>
        <taxon>Embryophyta</taxon>
        <taxon>Tracheophyta</taxon>
        <taxon>Spermatophyta</taxon>
        <taxon>Magnoliopsida</taxon>
        <taxon>eudicotyledons</taxon>
        <taxon>Gunneridae</taxon>
        <taxon>Pentapetalae</taxon>
        <taxon>rosids</taxon>
        <taxon>fabids</taxon>
        <taxon>Fagales</taxon>
        <taxon>Betulaceae</taxon>
        <taxon>Carpinus</taxon>
    </lineage>
</organism>
<sequence>MIPRRFFRALTDGILLERPLVLKPACRCVSKFQQPLSSTSLTSQQSRSGSSASSTRWKARQAKDPYAREARVAGLQSRAAFKLLQINDKNRIFKEGQTVVDLGYAPGSWSQVAANRTAPGGRVIGVDVLPAQPPKGVSTIQGNFLSPDIQNEVRAYVQDYDRGRAKKKPILSEDDTESEILDQQGYIDMGRSQEVDQEQEDDPWASDEPDQIYAGPQMDTRSQKQRDRERGWVVDVVLSDMSEPWDQTSGLWVRSVSNAYHRMMNTSGMAFRDHAGTLLFCFDTLRTGGSFVCKFYQGNEDRLLEKKLKRLFVRVHREKPQASRQVCPTSPSSNTSFPADNDKESREGYFICLKRKESATKEDVFSENKTRVSTSPNCSTTMSDWSKTSNLPRSCIHPRQHTISFRVPTANLLQLHVDAERASILYPFHALHRESSCICPSRVPTPKDIRSSSSNNKQVERERTEIFATFTTFKPNPTALAETEFARLLQHLHCQWGTEMWQNRKVYEISGMGTTAYFSIWTDRAAFNKARKNGANTLPRTIVDISIHAERTLPKSGSKERRGAQGPACSLGIDASAAKTVTAGASAATASPAAVRHQPTLASRQVLDWFHCISEPLHSITSPFLYPAAFFIMDALVAQHSSSAHEDDSYAQDLEDDLSLANGTPTLSLKFAMPPISNPSSWLRAMTDDRSNPNCPIKIAHGTTTLAFRFQGGIIVATDSRATAGDWIASQTVKKVIEINSALLGTMAGGAADCQYWLAYLGMQCRLYELRNKRRISVAAASKILANLVYSYKGMGLSMV</sequence>
<keyword evidence="14" id="KW-1185">Reference proteome</keyword>